<dbReference type="KEGG" id="hro:HELRODRAFT_178095"/>
<keyword evidence="4" id="KW-1185">Reference proteome</keyword>
<sequence length="294" mass="34431">MSIAVNVQLNVIVIVLIDITITTIVPYVTDSAIVSGGSLRDGDAMRMSLKGIERTLRYYQDNFREMNIDGIFALRLIQGQVSSLKMYLQANIHNDEDLKYLKRLEHIALLSEKIANKSVPHLEKMDDESMRLVGWVVTNPWTYTFNDIRLLNPKYFQTYKPHLLDLLNDLEDLSDFCIGEITKSCHLKDKCLNYILKDDTMSYELTHQRRHSKKSHNNRKNDNVTDDNNNNYIDLVTRDARLLHNDPLRHLEEKYCTYSFIEMSMILKKHDSLIPLHLIDIFAEHITEFEQMHM</sequence>
<dbReference type="GO" id="GO:0005829">
    <property type="term" value="C:cytosol"/>
    <property type="evidence" value="ECO:0000318"/>
    <property type="project" value="GO_Central"/>
</dbReference>
<evidence type="ECO:0000313" key="3">
    <source>
        <dbReference type="EnsemblMetazoa" id="HelroP178095"/>
    </source>
</evidence>
<dbReference type="EnsemblMetazoa" id="HelroT178095">
    <property type="protein sequence ID" value="HelroP178095"/>
    <property type="gene ID" value="HelroG178095"/>
</dbReference>
<evidence type="ECO:0000256" key="1">
    <source>
        <dbReference type="SAM" id="MobiDB-lite"/>
    </source>
</evidence>
<dbReference type="InterPro" id="IPR031751">
    <property type="entry name" value="DUF4735"/>
</dbReference>
<protein>
    <submittedName>
        <fullName evidence="2 3">Uncharacterized protein</fullName>
    </submittedName>
</protein>
<dbReference type="GO" id="GO:0016020">
    <property type="term" value="C:membrane"/>
    <property type="evidence" value="ECO:0000318"/>
    <property type="project" value="GO_Central"/>
</dbReference>
<dbReference type="CTD" id="20206604"/>
<evidence type="ECO:0000313" key="2">
    <source>
        <dbReference type="EMBL" id="ESN97310.1"/>
    </source>
</evidence>
<dbReference type="PANTHER" id="PTHR33539">
    <property type="entry name" value="UPF0764 PROTEIN C16ORF89"/>
    <property type="match status" value="1"/>
</dbReference>
<proteinExistence type="predicted"/>
<dbReference type="EMBL" id="KB097379">
    <property type="protein sequence ID" value="ESN97310.1"/>
    <property type="molecule type" value="Genomic_DNA"/>
</dbReference>
<dbReference type="OrthoDB" id="5949187at2759"/>
<dbReference type="EMBL" id="AMQM01006299">
    <property type="status" value="NOT_ANNOTATED_CDS"/>
    <property type="molecule type" value="Genomic_DNA"/>
</dbReference>
<feature type="region of interest" description="Disordered" evidence="1">
    <location>
        <begin position="208"/>
        <end position="228"/>
    </location>
</feature>
<accession>T1FCQ5</accession>
<evidence type="ECO:0000313" key="4">
    <source>
        <dbReference type="Proteomes" id="UP000015101"/>
    </source>
</evidence>
<reference evidence="2 4" key="2">
    <citation type="journal article" date="2013" name="Nature">
        <title>Insights into bilaterian evolution from three spiralian genomes.</title>
        <authorList>
            <person name="Simakov O."/>
            <person name="Marletaz F."/>
            <person name="Cho S.J."/>
            <person name="Edsinger-Gonzales E."/>
            <person name="Havlak P."/>
            <person name="Hellsten U."/>
            <person name="Kuo D.H."/>
            <person name="Larsson T."/>
            <person name="Lv J."/>
            <person name="Arendt D."/>
            <person name="Savage R."/>
            <person name="Osoegawa K."/>
            <person name="de Jong P."/>
            <person name="Grimwood J."/>
            <person name="Chapman J.A."/>
            <person name="Shapiro H."/>
            <person name="Aerts A."/>
            <person name="Otillar R.P."/>
            <person name="Terry A.Y."/>
            <person name="Boore J.L."/>
            <person name="Grigoriev I.V."/>
            <person name="Lindberg D.R."/>
            <person name="Seaver E.C."/>
            <person name="Weisblat D.A."/>
            <person name="Putnam N.H."/>
            <person name="Rokhsar D.S."/>
        </authorList>
    </citation>
    <scope>NUCLEOTIDE SEQUENCE</scope>
</reference>
<name>T1FCQ5_HELRO</name>
<dbReference type="RefSeq" id="XP_009024488.1">
    <property type="nucleotide sequence ID" value="XM_009026240.1"/>
</dbReference>
<reference evidence="3" key="3">
    <citation type="submission" date="2015-06" db="UniProtKB">
        <authorList>
            <consortium name="EnsemblMetazoa"/>
        </authorList>
    </citation>
    <scope>IDENTIFICATION</scope>
</reference>
<organism evidence="3 4">
    <name type="scientific">Helobdella robusta</name>
    <name type="common">Californian leech</name>
    <dbReference type="NCBI Taxonomy" id="6412"/>
    <lineage>
        <taxon>Eukaryota</taxon>
        <taxon>Metazoa</taxon>
        <taxon>Spiralia</taxon>
        <taxon>Lophotrochozoa</taxon>
        <taxon>Annelida</taxon>
        <taxon>Clitellata</taxon>
        <taxon>Hirudinea</taxon>
        <taxon>Rhynchobdellida</taxon>
        <taxon>Glossiphoniidae</taxon>
        <taxon>Helobdella</taxon>
    </lineage>
</organism>
<dbReference type="InParanoid" id="T1FCQ5"/>
<gene>
    <name evidence="3" type="primary">20206604</name>
    <name evidence="2" type="ORF">HELRODRAFT_178095</name>
</gene>
<dbReference type="AlphaFoldDB" id="T1FCQ5"/>
<feature type="compositionally biased region" description="Basic residues" evidence="1">
    <location>
        <begin position="208"/>
        <end position="218"/>
    </location>
</feature>
<reference evidence="4" key="1">
    <citation type="submission" date="2012-12" db="EMBL/GenBank/DDBJ databases">
        <authorList>
            <person name="Hellsten U."/>
            <person name="Grimwood J."/>
            <person name="Chapman J.A."/>
            <person name="Shapiro H."/>
            <person name="Aerts A."/>
            <person name="Otillar R.P."/>
            <person name="Terry A.Y."/>
            <person name="Boore J.L."/>
            <person name="Simakov O."/>
            <person name="Marletaz F."/>
            <person name="Cho S.-J."/>
            <person name="Edsinger-Gonzales E."/>
            <person name="Havlak P."/>
            <person name="Kuo D.-H."/>
            <person name="Larsson T."/>
            <person name="Lv J."/>
            <person name="Arendt D."/>
            <person name="Savage R."/>
            <person name="Osoegawa K."/>
            <person name="de Jong P."/>
            <person name="Lindberg D.R."/>
            <person name="Seaver E.C."/>
            <person name="Weisblat D.A."/>
            <person name="Putnam N.H."/>
            <person name="Grigoriev I.V."/>
            <person name="Rokhsar D.S."/>
        </authorList>
    </citation>
    <scope>NUCLEOTIDE SEQUENCE</scope>
</reference>
<dbReference type="HOGENOM" id="CLU_947576_0_0_1"/>
<dbReference type="Pfam" id="PF15882">
    <property type="entry name" value="DUF4735"/>
    <property type="match status" value="1"/>
</dbReference>
<dbReference type="PANTHER" id="PTHR33539:SF1">
    <property type="entry name" value="UPF0764 PROTEIN C16ORF89"/>
    <property type="match status" value="1"/>
</dbReference>
<dbReference type="GeneID" id="20206604"/>
<dbReference type="STRING" id="6412.T1FCQ5"/>
<dbReference type="Proteomes" id="UP000015101">
    <property type="component" value="Unassembled WGS sequence"/>
</dbReference>